<evidence type="ECO:0000313" key="6">
    <source>
        <dbReference type="Proteomes" id="UP001595696"/>
    </source>
</evidence>
<evidence type="ECO:0000256" key="3">
    <source>
        <dbReference type="SAM" id="SignalP"/>
    </source>
</evidence>
<feature type="signal peptide" evidence="3">
    <location>
        <begin position="1"/>
        <end position="28"/>
    </location>
</feature>
<feature type="chain" id="PRO_5045534466" description="Low molecular weight antigen MTB12-like C-terminal domain-containing protein" evidence="3">
    <location>
        <begin position="29"/>
        <end position="161"/>
    </location>
</feature>
<dbReference type="Proteomes" id="UP001595696">
    <property type="component" value="Unassembled WGS sequence"/>
</dbReference>
<evidence type="ECO:0000256" key="2">
    <source>
        <dbReference type="ARBA" id="ARBA00093774"/>
    </source>
</evidence>
<dbReference type="EMBL" id="JBHSAX010000007">
    <property type="protein sequence ID" value="MFC3961864.1"/>
    <property type="molecule type" value="Genomic_DNA"/>
</dbReference>
<reference evidence="6" key="1">
    <citation type="journal article" date="2019" name="Int. J. Syst. Evol. Microbiol.">
        <title>The Global Catalogue of Microorganisms (GCM) 10K type strain sequencing project: providing services to taxonomists for standard genome sequencing and annotation.</title>
        <authorList>
            <consortium name="The Broad Institute Genomics Platform"/>
            <consortium name="The Broad Institute Genome Sequencing Center for Infectious Disease"/>
            <person name="Wu L."/>
            <person name="Ma J."/>
        </authorList>
    </citation>
    <scope>NUCLEOTIDE SEQUENCE [LARGE SCALE GENOMIC DNA]</scope>
    <source>
        <strain evidence="6">CGMCC 4.7330</strain>
    </source>
</reference>
<sequence>MVKSIRASVVLFAAIVVSLLLAAAPASADVSIRDAKAGDLYVRAEQPSLDQLERQFAAFWNPNIGIDPKVEVSYNGPGARAELEKVMQYSRTMDFFSLQGRAIGPVRNDGNTLSVTVHGLMAGIPAQTTTYHFIRDAGLWKFDWKRICQQLQCAGNPSFGY</sequence>
<gene>
    <name evidence="5" type="ORF">ACFO0B_07665</name>
</gene>
<feature type="domain" description="Low molecular weight antigen MTB12-like C-terminal" evidence="4">
    <location>
        <begin position="46"/>
        <end position="158"/>
    </location>
</feature>
<proteinExistence type="inferred from homology"/>
<name>A0ABV8DQF2_9NOCA</name>
<dbReference type="InterPro" id="IPR058644">
    <property type="entry name" value="Mtb12-like_C"/>
</dbReference>
<protein>
    <recommendedName>
        <fullName evidence="4">Low molecular weight antigen MTB12-like C-terminal domain-containing protein</fullName>
    </recommendedName>
</protein>
<comment type="similarity">
    <text evidence="2">Belongs to the MTB12 family.</text>
</comment>
<keyword evidence="1 3" id="KW-0732">Signal</keyword>
<dbReference type="Pfam" id="PF26580">
    <property type="entry name" value="Mtb12_C"/>
    <property type="match status" value="1"/>
</dbReference>
<evidence type="ECO:0000313" key="5">
    <source>
        <dbReference type="EMBL" id="MFC3961864.1"/>
    </source>
</evidence>
<keyword evidence="6" id="KW-1185">Reference proteome</keyword>
<evidence type="ECO:0000259" key="4">
    <source>
        <dbReference type="Pfam" id="PF26580"/>
    </source>
</evidence>
<dbReference type="RefSeq" id="WP_378611622.1">
    <property type="nucleotide sequence ID" value="NZ_JBHSAX010000007.1"/>
</dbReference>
<comment type="caution">
    <text evidence="5">The sequence shown here is derived from an EMBL/GenBank/DDBJ whole genome shotgun (WGS) entry which is preliminary data.</text>
</comment>
<accession>A0ABV8DQF2</accession>
<organism evidence="5 6">
    <name type="scientific">Nocardia jiangsuensis</name>
    <dbReference type="NCBI Taxonomy" id="1691563"/>
    <lineage>
        <taxon>Bacteria</taxon>
        <taxon>Bacillati</taxon>
        <taxon>Actinomycetota</taxon>
        <taxon>Actinomycetes</taxon>
        <taxon>Mycobacteriales</taxon>
        <taxon>Nocardiaceae</taxon>
        <taxon>Nocardia</taxon>
    </lineage>
</organism>
<evidence type="ECO:0000256" key="1">
    <source>
        <dbReference type="ARBA" id="ARBA00022729"/>
    </source>
</evidence>